<evidence type="ECO:0000313" key="4">
    <source>
        <dbReference type="EMBL" id="CAI8012298.1"/>
    </source>
</evidence>
<name>A0AA35RIS1_GEOBA</name>
<evidence type="ECO:0000256" key="3">
    <source>
        <dbReference type="SAM" id="Phobius"/>
    </source>
</evidence>
<dbReference type="InterPro" id="IPR043130">
    <property type="entry name" value="CDP-OH_PTrfase_TM_dom"/>
</dbReference>
<comment type="caution">
    <text evidence="4">The sequence shown here is derived from an EMBL/GenBank/DDBJ whole genome shotgun (WGS) entry which is preliminary data.</text>
</comment>
<keyword evidence="1 2" id="KW-0808">Transferase</keyword>
<dbReference type="Gene3D" id="1.20.120.1760">
    <property type="match status" value="1"/>
</dbReference>
<dbReference type="GO" id="GO:0016020">
    <property type="term" value="C:membrane"/>
    <property type="evidence" value="ECO:0007669"/>
    <property type="project" value="InterPro"/>
</dbReference>
<dbReference type="PROSITE" id="PS00379">
    <property type="entry name" value="CDP_ALCOHOL_P_TRANSF"/>
    <property type="match status" value="1"/>
</dbReference>
<feature type="transmembrane region" description="Helical" evidence="3">
    <location>
        <begin position="105"/>
        <end position="132"/>
    </location>
</feature>
<feature type="transmembrane region" description="Helical" evidence="3">
    <location>
        <begin position="20"/>
        <end position="38"/>
    </location>
</feature>
<sequence>MVTLAGLVGAAISAWLISEGMLWIGGVVMLFAGILDLFDGALARSTGRDSPFGALLDSVVDRVSEIVVLLGLLIYYARGDSLEGTVLVYLAVDCKVGIMTRPERVAALGIGLIVGHWVPVVILIVLGVIAGLTTLTTVQRLIHTGRELGEG</sequence>
<keyword evidence="3" id="KW-0472">Membrane</keyword>
<protein>
    <submittedName>
        <fullName evidence="4">Archaetidylinositol phosphate synthase</fullName>
    </submittedName>
</protein>
<keyword evidence="5" id="KW-1185">Reference proteome</keyword>
<dbReference type="InterPro" id="IPR000462">
    <property type="entry name" value="CDP-OH_P_trans"/>
</dbReference>
<comment type="similarity">
    <text evidence="2">Belongs to the CDP-alcohol phosphatidyltransferase class-I family.</text>
</comment>
<dbReference type="InterPro" id="IPR048254">
    <property type="entry name" value="CDP_ALCOHOL_P_TRANSF_CS"/>
</dbReference>
<gene>
    <name evidence="4" type="ORF">GBAR_LOCUS7902</name>
</gene>
<dbReference type="Pfam" id="PF01066">
    <property type="entry name" value="CDP-OH_P_transf"/>
    <property type="match status" value="1"/>
</dbReference>
<evidence type="ECO:0000256" key="2">
    <source>
        <dbReference type="RuleBase" id="RU003750"/>
    </source>
</evidence>
<evidence type="ECO:0000256" key="1">
    <source>
        <dbReference type="ARBA" id="ARBA00022679"/>
    </source>
</evidence>
<dbReference type="AlphaFoldDB" id="A0AA35RIS1"/>
<reference evidence="4" key="1">
    <citation type="submission" date="2023-03" db="EMBL/GenBank/DDBJ databases">
        <authorList>
            <person name="Steffen K."/>
            <person name="Cardenas P."/>
        </authorList>
    </citation>
    <scope>NUCLEOTIDE SEQUENCE</scope>
</reference>
<keyword evidence="3" id="KW-0812">Transmembrane</keyword>
<accession>A0AA35RIS1</accession>
<proteinExistence type="inferred from homology"/>
<dbReference type="EMBL" id="CASHTH010001174">
    <property type="protein sequence ID" value="CAI8012298.1"/>
    <property type="molecule type" value="Genomic_DNA"/>
</dbReference>
<organism evidence="4 5">
    <name type="scientific">Geodia barretti</name>
    <name type="common">Barrett's horny sponge</name>
    <dbReference type="NCBI Taxonomy" id="519541"/>
    <lineage>
        <taxon>Eukaryota</taxon>
        <taxon>Metazoa</taxon>
        <taxon>Porifera</taxon>
        <taxon>Demospongiae</taxon>
        <taxon>Heteroscleromorpha</taxon>
        <taxon>Tetractinellida</taxon>
        <taxon>Astrophorina</taxon>
        <taxon>Geodiidae</taxon>
        <taxon>Geodia</taxon>
    </lineage>
</organism>
<evidence type="ECO:0000313" key="5">
    <source>
        <dbReference type="Proteomes" id="UP001174909"/>
    </source>
</evidence>
<dbReference type="Proteomes" id="UP001174909">
    <property type="component" value="Unassembled WGS sequence"/>
</dbReference>
<dbReference type="GO" id="GO:0008654">
    <property type="term" value="P:phospholipid biosynthetic process"/>
    <property type="evidence" value="ECO:0007669"/>
    <property type="project" value="InterPro"/>
</dbReference>
<dbReference type="GO" id="GO:0016780">
    <property type="term" value="F:phosphotransferase activity, for other substituted phosphate groups"/>
    <property type="evidence" value="ECO:0007669"/>
    <property type="project" value="InterPro"/>
</dbReference>
<keyword evidence="3" id="KW-1133">Transmembrane helix</keyword>